<keyword evidence="7" id="KW-1185">Reference proteome</keyword>
<feature type="domain" description="HTH lacI-type" evidence="5">
    <location>
        <begin position="30"/>
        <end position="84"/>
    </location>
</feature>
<evidence type="ECO:0000313" key="7">
    <source>
        <dbReference type="Proteomes" id="UP001197247"/>
    </source>
</evidence>
<keyword evidence="1" id="KW-0805">Transcription regulation</keyword>
<protein>
    <submittedName>
        <fullName evidence="6">LacI family DNA-binding transcriptional regulator</fullName>
    </submittedName>
</protein>
<dbReference type="InterPro" id="IPR028082">
    <property type="entry name" value="Peripla_BP_I"/>
</dbReference>
<reference evidence="6 7" key="1">
    <citation type="submission" date="2021-05" db="EMBL/GenBank/DDBJ databases">
        <title>Kineosporia and Streptomyces sp. nov. two new marine actinobacteria isolated from Coral.</title>
        <authorList>
            <person name="Buangrab K."/>
            <person name="Sutthacheep M."/>
            <person name="Yeemin T."/>
            <person name="Harunari E."/>
            <person name="Igarashi Y."/>
            <person name="Kanchanasin P."/>
            <person name="Tanasupawat S."/>
            <person name="Phongsopitanun W."/>
        </authorList>
    </citation>
    <scope>NUCLEOTIDE SEQUENCE [LARGE SCALE GENOMIC DNA]</scope>
    <source>
        <strain evidence="6 7">J2-2</strain>
    </source>
</reference>
<organism evidence="6 7">
    <name type="scientific">Kineosporia corallincola</name>
    <dbReference type="NCBI Taxonomy" id="2835133"/>
    <lineage>
        <taxon>Bacteria</taxon>
        <taxon>Bacillati</taxon>
        <taxon>Actinomycetota</taxon>
        <taxon>Actinomycetes</taxon>
        <taxon>Kineosporiales</taxon>
        <taxon>Kineosporiaceae</taxon>
        <taxon>Kineosporia</taxon>
    </lineage>
</organism>
<sequence>MEGQLPETTGTQPGTPVGSAGRALQLGRRPTMRDVAAVAGVSLKTVSRVVNGEPGVSSTLGRRVRDAIDELDFRPNIGARSLRRAGGRTATVGLLLEDVSNPFSSTLQRAVEDVAIPRGVMVFTASLDEDPQRERELTRAFSARRADGLIIAPASDDQSYLESEVRAGTAIVCIDRQARRLAVDSVLTTNVDGSKAGVRHLIEQGHRRIAFLGDRHDITTAQQRYEGYLQALAEAGLPVDTGLVLSDLTSQALAQAAAVQLLEQPDPPTALFTAQNLVTIGVARALRHLKRERRVAVVGFDDFPLADLLDPGITVVAQDPTAIGRLAATVLFDRIGGNDSPPTTHVVPTRLIPRGSGEIGPQKNLTA</sequence>
<dbReference type="SMART" id="SM00354">
    <property type="entry name" value="HTH_LACI"/>
    <property type="match status" value="1"/>
</dbReference>
<dbReference type="PANTHER" id="PTHR30146">
    <property type="entry name" value="LACI-RELATED TRANSCRIPTIONAL REPRESSOR"/>
    <property type="match status" value="1"/>
</dbReference>
<dbReference type="PROSITE" id="PS50932">
    <property type="entry name" value="HTH_LACI_2"/>
    <property type="match status" value="1"/>
</dbReference>
<dbReference type="PROSITE" id="PS00356">
    <property type="entry name" value="HTH_LACI_1"/>
    <property type="match status" value="1"/>
</dbReference>
<dbReference type="PRINTS" id="PR00036">
    <property type="entry name" value="HTHLACI"/>
</dbReference>
<dbReference type="InterPro" id="IPR000843">
    <property type="entry name" value="HTH_LacI"/>
</dbReference>
<dbReference type="Pfam" id="PF00356">
    <property type="entry name" value="LacI"/>
    <property type="match status" value="1"/>
</dbReference>
<dbReference type="SUPFAM" id="SSF47413">
    <property type="entry name" value="lambda repressor-like DNA-binding domains"/>
    <property type="match status" value="1"/>
</dbReference>
<keyword evidence="2 6" id="KW-0238">DNA-binding</keyword>
<gene>
    <name evidence="6" type="ORF">KIH74_27395</name>
</gene>
<evidence type="ECO:0000313" key="6">
    <source>
        <dbReference type="EMBL" id="MBT0772700.1"/>
    </source>
</evidence>
<comment type="caution">
    <text evidence="6">The sequence shown here is derived from an EMBL/GenBank/DDBJ whole genome shotgun (WGS) entry which is preliminary data.</text>
</comment>
<evidence type="ECO:0000259" key="5">
    <source>
        <dbReference type="PROSITE" id="PS50932"/>
    </source>
</evidence>
<feature type="region of interest" description="Disordered" evidence="4">
    <location>
        <begin position="1"/>
        <end position="22"/>
    </location>
</feature>
<dbReference type="CDD" id="cd01392">
    <property type="entry name" value="HTH_LacI"/>
    <property type="match status" value="1"/>
</dbReference>
<dbReference type="InterPro" id="IPR046335">
    <property type="entry name" value="LacI/GalR-like_sensor"/>
</dbReference>
<evidence type="ECO:0000256" key="4">
    <source>
        <dbReference type="SAM" id="MobiDB-lite"/>
    </source>
</evidence>
<evidence type="ECO:0000256" key="2">
    <source>
        <dbReference type="ARBA" id="ARBA00023125"/>
    </source>
</evidence>
<evidence type="ECO:0000256" key="1">
    <source>
        <dbReference type="ARBA" id="ARBA00023015"/>
    </source>
</evidence>
<accession>A0ABS5TNN1</accession>
<feature type="compositionally biased region" description="Polar residues" evidence="4">
    <location>
        <begin position="1"/>
        <end position="14"/>
    </location>
</feature>
<dbReference type="Gene3D" id="3.40.50.2300">
    <property type="match status" value="2"/>
</dbReference>
<evidence type="ECO:0000256" key="3">
    <source>
        <dbReference type="ARBA" id="ARBA00023163"/>
    </source>
</evidence>
<dbReference type="Proteomes" id="UP001197247">
    <property type="component" value="Unassembled WGS sequence"/>
</dbReference>
<name>A0ABS5TNN1_9ACTN</name>
<dbReference type="InterPro" id="IPR010982">
    <property type="entry name" value="Lambda_DNA-bd_dom_sf"/>
</dbReference>
<keyword evidence="3" id="KW-0804">Transcription</keyword>
<dbReference type="Gene3D" id="1.10.260.40">
    <property type="entry name" value="lambda repressor-like DNA-binding domains"/>
    <property type="match status" value="1"/>
</dbReference>
<dbReference type="EMBL" id="JAHBAY010000013">
    <property type="protein sequence ID" value="MBT0772700.1"/>
    <property type="molecule type" value="Genomic_DNA"/>
</dbReference>
<dbReference type="Pfam" id="PF13377">
    <property type="entry name" value="Peripla_BP_3"/>
    <property type="match status" value="1"/>
</dbReference>
<dbReference type="GO" id="GO:0003677">
    <property type="term" value="F:DNA binding"/>
    <property type="evidence" value="ECO:0007669"/>
    <property type="project" value="UniProtKB-KW"/>
</dbReference>
<dbReference type="SUPFAM" id="SSF53822">
    <property type="entry name" value="Periplasmic binding protein-like I"/>
    <property type="match status" value="1"/>
</dbReference>
<dbReference type="PANTHER" id="PTHR30146:SF109">
    <property type="entry name" value="HTH-TYPE TRANSCRIPTIONAL REGULATOR GALS"/>
    <property type="match status" value="1"/>
</dbReference>
<proteinExistence type="predicted"/>
<dbReference type="CDD" id="cd06267">
    <property type="entry name" value="PBP1_LacI_sugar_binding-like"/>
    <property type="match status" value="1"/>
</dbReference>